<name>A0A8S1KHJ6_PARPR</name>
<evidence type="ECO:0000313" key="2">
    <source>
        <dbReference type="Proteomes" id="UP000688137"/>
    </source>
</evidence>
<gene>
    <name evidence="1" type="ORF">PPRIM_AZ9-3.1.T0220331</name>
</gene>
<proteinExistence type="predicted"/>
<accession>A0A8S1KHJ6</accession>
<dbReference type="AlphaFoldDB" id="A0A8S1KHJ6"/>
<evidence type="ECO:0000313" key="1">
    <source>
        <dbReference type="EMBL" id="CAD8054990.1"/>
    </source>
</evidence>
<keyword evidence="2" id="KW-1185">Reference proteome</keyword>
<reference evidence="1" key="1">
    <citation type="submission" date="2021-01" db="EMBL/GenBank/DDBJ databases">
        <authorList>
            <consortium name="Genoscope - CEA"/>
            <person name="William W."/>
        </authorList>
    </citation>
    <scope>NUCLEOTIDE SEQUENCE</scope>
</reference>
<sequence>MTIQTIRLSKGYKLPSSQSSPSTTIASPQIFLHQQLVNKQPDLHQVQPLIVHIQHDYQHDNQQLQHPSNIKLFISSHFSLPTIILSQHNSIHLFFDVSKQYVLTQLQHLLLIQFVQISIVQHQNQQAALQPSKLAKLKSSHYSIYLLYGSTAKYPSPQMFIQQQYYGLNPIVLHSKHVVPSSLQVLQSSLHTLLQAKQLSLESKLYPSSQGSLPTKYLSPHFSIHKLEEASNIQPNVKHSEHIPLIHLVHQGQHSILHQQHPSNYILFESSHSSNPLTIPSPQISIQGNTVYIKQDINIYNYDSHQTRFNFHHHTILNLQLISLHIQIDINYLYYQIQMNIQQQDNSNQTKLKYHFHKSNNKMLIRHFLKMDIKYNYLNQYHNNLFDICIKIHSKFYFNLNNKINKMNLINQNIFHIYLYMINTSINIHQSNIQLCIHKNFHLILNYLILYMLNNFNWQVHCIIYIIYHMVNIIRYYSSHNNHQNKYIIHFLNILKMSIHNVYNNLLINIIYNYNDNLNNLSHHRINQVNNLRYKLFTCQTFIFIKTSKTFKRTIFTSRCSLIYKLITQTL</sequence>
<dbReference type="Proteomes" id="UP000688137">
    <property type="component" value="Unassembled WGS sequence"/>
</dbReference>
<comment type="caution">
    <text evidence="1">The sequence shown here is derived from an EMBL/GenBank/DDBJ whole genome shotgun (WGS) entry which is preliminary data.</text>
</comment>
<protein>
    <submittedName>
        <fullName evidence="1">Uncharacterized protein</fullName>
    </submittedName>
</protein>
<organism evidence="1 2">
    <name type="scientific">Paramecium primaurelia</name>
    <dbReference type="NCBI Taxonomy" id="5886"/>
    <lineage>
        <taxon>Eukaryota</taxon>
        <taxon>Sar</taxon>
        <taxon>Alveolata</taxon>
        <taxon>Ciliophora</taxon>
        <taxon>Intramacronucleata</taxon>
        <taxon>Oligohymenophorea</taxon>
        <taxon>Peniculida</taxon>
        <taxon>Parameciidae</taxon>
        <taxon>Paramecium</taxon>
    </lineage>
</organism>
<dbReference type="EMBL" id="CAJJDM010000020">
    <property type="protein sequence ID" value="CAD8054990.1"/>
    <property type="molecule type" value="Genomic_DNA"/>
</dbReference>